<gene>
    <name evidence="3" type="primary">LgM4147LRVhigh.12.00430.00190</name>
    <name evidence="3" type="ORF">BN36_1212430</name>
</gene>
<keyword evidence="3" id="KW-0378">Hydrolase</keyword>
<proteinExistence type="predicted"/>
<feature type="compositionally biased region" description="Basic and acidic residues" evidence="1">
    <location>
        <begin position="17"/>
        <end position="29"/>
    </location>
</feature>
<feature type="region of interest" description="Disordered" evidence="1">
    <location>
        <begin position="1078"/>
        <end position="1097"/>
    </location>
</feature>
<dbReference type="Gene3D" id="3.90.70.10">
    <property type="entry name" value="Cysteine proteinases"/>
    <property type="match status" value="1"/>
</dbReference>
<dbReference type="InterPro" id="IPR001394">
    <property type="entry name" value="Peptidase_C19_UCH"/>
</dbReference>
<dbReference type="PROSITE" id="PS00973">
    <property type="entry name" value="USP_2"/>
    <property type="match status" value="1"/>
</dbReference>
<dbReference type="InterPro" id="IPR050164">
    <property type="entry name" value="Peptidase_C19"/>
</dbReference>
<dbReference type="EMBL" id="CALQ01000356">
    <property type="protein sequence ID" value="CCM13732.1"/>
    <property type="molecule type" value="Genomic_DNA"/>
</dbReference>
<evidence type="ECO:0000259" key="2">
    <source>
        <dbReference type="PROSITE" id="PS50235"/>
    </source>
</evidence>
<organism evidence="3">
    <name type="scientific">Leishmania guyanensis</name>
    <dbReference type="NCBI Taxonomy" id="5670"/>
    <lineage>
        <taxon>Eukaryota</taxon>
        <taxon>Discoba</taxon>
        <taxon>Euglenozoa</taxon>
        <taxon>Kinetoplastea</taxon>
        <taxon>Metakinetoplastina</taxon>
        <taxon>Trypanosomatida</taxon>
        <taxon>Trypanosomatidae</taxon>
        <taxon>Leishmaniinae</taxon>
        <taxon>Leishmania</taxon>
        <taxon>Leishmania guyanensis species complex</taxon>
    </lineage>
</organism>
<reference evidence="3" key="1">
    <citation type="submission" date="2012-08" db="EMBL/GenBank/DDBJ databases">
        <title>Comparative genomics of metastatic and non-metastatic Leishmania guyanensis provides insights into polygenic factors involved in Leishmania RNA virus infection.</title>
        <authorList>
            <person name="Smith D."/>
            <person name="Hertz-Fowler C."/>
            <person name="Martin R."/>
            <person name="Dickens N."/>
            <person name="Fasel N."/>
            <person name="Falquet L."/>
            <person name="Beverley S."/>
            <person name="Zangger H."/>
            <person name="Calderon-Copete S."/>
            <person name="Mottram J."/>
            <person name="Xenarios I."/>
        </authorList>
    </citation>
    <scope>NUCLEOTIDE SEQUENCE</scope>
    <source>
        <strain evidence="3">MHOM/BR/75/M4147/SSU:IR2SAT-LUC</strain>
    </source>
</reference>
<name>A0A1E1IRN3_LEIGU</name>
<feature type="compositionally biased region" description="Basic and acidic residues" evidence="1">
    <location>
        <begin position="1591"/>
        <end position="1602"/>
    </location>
</feature>
<dbReference type="PROSITE" id="PS00972">
    <property type="entry name" value="USP_1"/>
    <property type="match status" value="1"/>
</dbReference>
<feature type="domain" description="USP" evidence="2">
    <location>
        <begin position="706"/>
        <end position="1412"/>
    </location>
</feature>
<feature type="compositionally biased region" description="Low complexity" evidence="1">
    <location>
        <begin position="1508"/>
        <end position="1518"/>
    </location>
</feature>
<feature type="region of interest" description="Disordered" evidence="1">
    <location>
        <begin position="1553"/>
        <end position="1623"/>
    </location>
</feature>
<feature type="compositionally biased region" description="Low complexity" evidence="1">
    <location>
        <begin position="1606"/>
        <end position="1617"/>
    </location>
</feature>
<feature type="region of interest" description="Disordered" evidence="1">
    <location>
        <begin position="1168"/>
        <end position="1211"/>
    </location>
</feature>
<sequence length="1623" mass="172978">MAKLSEESASAGAADTQVERDNTMIHQEPELEPAPPSPPAELVVAASFRADQVSFGDPVEFILGRVDTIELWRAKVVRLNLTQIGVSLMRGVLRHCRLSTPPMRIFDAVESTPPAAQASVQSLGPSPVVQPPLLPYTALESRQMDVQVAEHSEAVQTSVQGVVPVARWRATYQPPNHHCSAHPFLQFSVARRALVQTASRASVPLYIGMLTAFIGYGVASMYSADTEADSLSAGGAAAEESVKPPASTPGAAAATGFQMPGRRLQFTAEMNNALHEVHRAAAEVTCMINHEAREMHALATAALQSTGKVTRCLTDEDERVQDLRQAQLGRSCRHLCRLVANLYSLVSLLDFFAVEGASLPTQAPAPNTAAAAIAAFHPSDGEVARVMGKVVGTETSGAGHSDTSKTNVSLLSSSSARRAVAMRMEKHGAQTTPLAPRTDSNTLRATPTSPAATKPIATAIALTAANQTFAAAPAHAYTTERFHKLFGASGHLPQSVWMVFSPVAETLSQFAVSWSLTTGDARSRQAFNTAACAILSEDQRCLLLQMHRLCTRFIVLRHQVYALHPVNPLHFKVKQMLEWNGLFDADKPDAWSYNNGGIDRCDLHTDLLHNTYAHGPQWCVNSCNKMALQAVIAGPYTTTARNSALRGIKEVSTFSPNGIASAVANDGANATLSGLLTESPSSITVSPTQGSSVAALSQLSAVPGYVGLRNSGNTCFLNSVVQLLGSATLFCDDLIARVQDTVFGHSAHADHRTTVAEHAVDSKAMETLFTKYGCRLAMALLLGELQWRGKHHHKRHAVLPDYLTPHLPPPFDDYRQHDASEFWHALMDNLDVPSQPEGAVVASWFSGRTATTITCVTCQRRRLHNDTFWDLSIPLLRSASAPSAPAAGTDRLVSQVEVHHFARATAVTTTYADTPTADLSGNMPIAAAASAGLETAERTEEGAEERTNEKTAPTLRHTVVRGVAEPHSVTSPLPPSMVAANEACKTLQHLLLYALHPTLNKELLYGSNALDCEHCRRCTNTELTTHLVAEIEVEGGTGADVVAADVPDKGVGVVQHTCVTSGCVAAVATGELHVEGESPKPLAAGAHSPPHGGSACVEKASALPQPLTSTAAGGGLPYYLAIQLNRFAYQRVTQSCDKIADGVPLNEVIIVPVYPEITALNGVPAFPACSQGPNRPPGVTNEEDGDASTQHEDNHHHNTPSHRAPTAPRSATPAAPVWIAYRLQSIIIHSGFTPSSGHYFTLTRRPVAAPAQVNIDDINHDEDEHHVSADADLRSMRAYVEELGAALTNCLSTETHFSNAEVVQTTVDAGGASSRCTDVEGAGQQSKDGPTLVSFSAGTGETVRSPTLSSLPTLPTAAVSVSGGRLYENWVMLNDSSVQIVEPDTMRHILHGYGGGVYSAWETPYIILYEKVPVAYEGAVSRDVLPGKEEQTTKCIADPALSVAARLQRLWESRHASLGARSATSVGDTAVKPIHFAPEVLQIFNERLKNDTACSAALNTASHAANERSSASVDSSGSRSRHTLLRTVEHQGASATTLRTAVASPLGARKDTSAFLSDSSSADQAFASPRPRRLMSTPKGTRRYSVNPNHHSAEEHRKHSGAEHGAAALSSSCSDASLDTDDE</sequence>
<feature type="compositionally biased region" description="Low complexity" evidence="1">
    <location>
        <begin position="1553"/>
        <end position="1568"/>
    </location>
</feature>
<dbReference type="GO" id="GO:0004843">
    <property type="term" value="F:cysteine-type deubiquitinase activity"/>
    <property type="evidence" value="ECO:0007669"/>
    <property type="project" value="InterPro"/>
</dbReference>
<dbReference type="InterPro" id="IPR018200">
    <property type="entry name" value="USP_CS"/>
</dbReference>
<dbReference type="GO" id="GO:0005829">
    <property type="term" value="C:cytosol"/>
    <property type="evidence" value="ECO:0007669"/>
    <property type="project" value="TreeGrafter"/>
</dbReference>
<dbReference type="SUPFAM" id="SSF54001">
    <property type="entry name" value="Cysteine proteinases"/>
    <property type="match status" value="1"/>
</dbReference>
<dbReference type="PROSITE" id="PS50235">
    <property type="entry name" value="USP_3"/>
    <property type="match status" value="1"/>
</dbReference>
<feature type="region of interest" description="Disordered" evidence="1">
    <location>
        <begin position="1"/>
        <end position="39"/>
    </location>
</feature>
<dbReference type="PANTHER" id="PTHR24006">
    <property type="entry name" value="UBIQUITIN CARBOXYL-TERMINAL HYDROLASE"/>
    <property type="match status" value="1"/>
</dbReference>
<protein>
    <submittedName>
        <fullName evidence="3">Ubiquitin hydrolase, putative,cysteine peptidase,Clan CA, family C19, putative</fullName>
    </submittedName>
</protein>
<feature type="region of interest" description="Disordered" evidence="1">
    <location>
        <begin position="424"/>
        <end position="450"/>
    </location>
</feature>
<dbReference type="Pfam" id="PF00443">
    <property type="entry name" value="UCH"/>
    <property type="match status" value="1"/>
</dbReference>
<dbReference type="InterPro" id="IPR028889">
    <property type="entry name" value="USP"/>
</dbReference>
<evidence type="ECO:0000313" key="3">
    <source>
        <dbReference type="EMBL" id="CCM13732.1"/>
    </source>
</evidence>
<evidence type="ECO:0000256" key="1">
    <source>
        <dbReference type="SAM" id="MobiDB-lite"/>
    </source>
</evidence>
<dbReference type="GO" id="GO:0005634">
    <property type="term" value="C:nucleus"/>
    <property type="evidence" value="ECO:0007669"/>
    <property type="project" value="TreeGrafter"/>
</dbReference>
<accession>A0A1E1IRN3</accession>
<feature type="compositionally biased region" description="Polar residues" evidence="1">
    <location>
        <begin position="429"/>
        <end position="444"/>
    </location>
</feature>
<feature type="region of interest" description="Disordered" evidence="1">
    <location>
        <begin position="1502"/>
        <end position="1521"/>
    </location>
</feature>
<dbReference type="InterPro" id="IPR038765">
    <property type="entry name" value="Papain-like_cys_pep_sf"/>
</dbReference>
<dbReference type="GO" id="GO:0016579">
    <property type="term" value="P:protein deubiquitination"/>
    <property type="evidence" value="ECO:0007669"/>
    <property type="project" value="InterPro"/>
</dbReference>